<evidence type="ECO:0000313" key="3">
    <source>
        <dbReference type="EMBL" id="MFD1629504.1"/>
    </source>
</evidence>
<protein>
    <submittedName>
        <fullName evidence="3">Response regulator</fullName>
    </submittedName>
</protein>
<feature type="domain" description="Response regulatory" evidence="2">
    <location>
        <begin position="7"/>
        <end position="132"/>
    </location>
</feature>
<evidence type="ECO:0000256" key="1">
    <source>
        <dbReference type="PROSITE-ProRule" id="PRU00169"/>
    </source>
</evidence>
<dbReference type="InterPro" id="IPR052893">
    <property type="entry name" value="TCS_response_regulator"/>
</dbReference>
<dbReference type="RefSeq" id="WP_379661885.1">
    <property type="nucleotide sequence ID" value="NZ_JBHUDG010000005.1"/>
</dbReference>
<proteinExistence type="predicted"/>
<accession>A0ABW4IB19</accession>
<comment type="caution">
    <text evidence="3">The sequence shown here is derived from an EMBL/GenBank/DDBJ whole genome shotgun (WGS) entry which is preliminary data.</text>
</comment>
<dbReference type="Gene3D" id="3.40.50.2300">
    <property type="match status" value="1"/>
</dbReference>
<evidence type="ECO:0000259" key="2">
    <source>
        <dbReference type="PROSITE" id="PS50110"/>
    </source>
</evidence>
<name>A0ABW4IB19_9SPHI</name>
<dbReference type="InterPro" id="IPR011006">
    <property type="entry name" value="CheY-like_superfamily"/>
</dbReference>
<dbReference type="InterPro" id="IPR001789">
    <property type="entry name" value="Sig_transdc_resp-reg_receiver"/>
</dbReference>
<keyword evidence="4" id="KW-1185">Reference proteome</keyword>
<dbReference type="Proteomes" id="UP001597118">
    <property type="component" value="Unassembled WGS sequence"/>
</dbReference>
<dbReference type="PANTHER" id="PTHR44520">
    <property type="entry name" value="RESPONSE REGULATOR RCP1-RELATED"/>
    <property type="match status" value="1"/>
</dbReference>
<dbReference type="PANTHER" id="PTHR44520:SF2">
    <property type="entry name" value="RESPONSE REGULATOR RCP1"/>
    <property type="match status" value="1"/>
</dbReference>
<dbReference type="SUPFAM" id="SSF52172">
    <property type="entry name" value="CheY-like"/>
    <property type="match status" value="1"/>
</dbReference>
<evidence type="ECO:0000313" key="4">
    <source>
        <dbReference type="Proteomes" id="UP001597118"/>
    </source>
</evidence>
<dbReference type="PROSITE" id="PS50110">
    <property type="entry name" value="RESPONSE_REGULATORY"/>
    <property type="match status" value="1"/>
</dbReference>
<sequence>MNTPIRNAFIIDDDDIYIFGIKKLLQIKSLCEQLTIFNSATEAISKLEASIKQGEDFPEIILLDINMPLMSGWEFMEKFKEFAPEHRKNTKLYMVSSSIDPDDLEKAGNIPEVTKYLIKPINLDILIEIFTP</sequence>
<reference evidence="4" key="1">
    <citation type="journal article" date="2019" name="Int. J. Syst. Evol. Microbiol.">
        <title>The Global Catalogue of Microorganisms (GCM) 10K type strain sequencing project: providing services to taxonomists for standard genome sequencing and annotation.</title>
        <authorList>
            <consortium name="The Broad Institute Genomics Platform"/>
            <consortium name="The Broad Institute Genome Sequencing Center for Infectious Disease"/>
            <person name="Wu L."/>
            <person name="Ma J."/>
        </authorList>
    </citation>
    <scope>NUCLEOTIDE SEQUENCE [LARGE SCALE GENOMIC DNA]</scope>
    <source>
        <strain evidence="4">CCUG 53762</strain>
    </source>
</reference>
<dbReference type="SMART" id="SM00448">
    <property type="entry name" value="REC"/>
    <property type="match status" value="1"/>
</dbReference>
<keyword evidence="1" id="KW-0597">Phosphoprotein</keyword>
<dbReference type="Pfam" id="PF00072">
    <property type="entry name" value="Response_reg"/>
    <property type="match status" value="1"/>
</dbReference>
<feature type="modified residue" description="4-aspartylphosphate" evidence="1">
    <location>
        <position position="64"/>
    </location>
</feature>
<gene>
    <name evidence="3" type="ORF">ACFSAH_06405</name>
</gene>
<dbReference type="EMBL" id="JBHUDG010000005">
    <property type="protein sequence ID" value="MFD1629504.1"/>
    <property type="molecule type" value="Genomic_DNA"/>
</dbReference>
<organism evidence="3 4">
    <name type="scientific">Pseudopedobacter beijingensis</name>
    <dbReference type="NCBI Taxonomy" id="1207056"/>
    <lineage>
        <taxon>Bacteria</taxon>
        <taxon>Pseudomonadati</taxon>
        <taxon>Bacteroidota</taxon>
        <taxon>Sphingobacteriia</taxon>
        <taxon>Sphingobacteriales</taxon>
        <taxon>Sphingobacteriaceae</taxon>
        <taxon>Pseudopedobacter</taxon>
    </lineage>
</organism>